<dbReference type="EMBL" id="BAAAKW010000033">
    <property type="protein sequence ID" value="GAA1220268.1"/>
    <property type="molecule type" value="Genomic_DNA"/>
</dbReference>
<feature type="domain" description="RNA polymerase sigma-70 region 4" evidence="1">
    <location>
        <begin position="16"/>
        <end position="63"/>
    </location>
</feature>
<reference evidence="2 3" key="1">
    <citation type="journal article" date="2019" name="Int. J. Syst. Evol. Microbiol.">
        <title>The Global Catalogue of Microorganisms (GCM) 10K type strain sequencing project: providing services to taxonomists for standard genome sequencing and annotation.</title>
        <authorList>
            <consortium name="The Broad Institute Genomics Platform"/>
            <consortium name="The Broad Institute Genome Sequencing Center for Infectious Disease"/>
            <person name="Wu L."/>
            <person name="Ma J."/>
        </authorList>
    </citation>
    <scope>NUCLEOTIDE SEQUENCE [LARGE SCALE GENOMIC DNA]</scope>
    <source>
        <strain evidence="2 3">JCM 12762</strain>
    </source>
</reference>
<comment type="caution">
    <text evidence="2">The sequence shown here is derived from an EMBL/GenBank/DDBJ whole genome shotgun (WGS) entry which is preliminary data.</text>
</comment>
<sequence length="73" mass="8503">MEDFDLADTLMVADEIARLEPDAQAIMRLAFFDDLTHNQIADRLELPLGTVKSHIRRSLQRMRTRLEEAYATR</sequence>
<dbReference type="InterPro" id="IPR036388">
    <property type="entry name" value="WH-like_DNA-bd_sf"/>
</dbReference>
<name>A0ABN1VRK9_9MICO</name>
<evidence type="ECO:0000313" key="3">
    <source>
        <dbReference type="Proteomes" id="UP001500943"/>
    </source>
</evidence>
<evidence type="ECO:0000259" key="1">
    <source>
        <dbReference type="Pfam" id="PF04545"/>
    </source>
</evidence>
<proteinExistence type="predicted"/>
<dbReference type="Proteomes" id="UP001500943">
    <property type="component" value="Unassembled WGS sequence"/>
</dbReference>
<accession>A0ABN1VRK9</accession>
<evidence type="ECO:0000313" key="2">
    <source>
        <dbReference type="EMBL" id="GAA1220268.1"/>
    </source>
</evidence>
<keyword evidence="3" id="KW-1185">Reference proteome</keyword>
<dbReference type="SUPFAM" id="SSF88659">
    <property type="entry name" value="Sigma3 and sigma4 domains of RNA polymerase sigma factors"/>
    <property type="match status" value="1"/>
</dbReference>
<dbReference type="InterPro" id="IPR013324">
    <property type="entry name" value="RNA_pol_sigma_r3/r4-like"/>
</dbReference>
<protein>
    <recommendedName>
        <fullName evidence="1">RNA polymerase sigma-70 region 4 domain-containing protein</fullName>
    </recommendedName>
</protein>
<dbReference type="InterPro" id="IPR007630">
    <property type="entry name" value="RNA_pol_sigma70_r4"/>
</dbReference>
<organism evidence="2 3">
    <name type="scientific">Rhodoglobus aureus</name>
    <dbReference type="NCBI Taxonomy" id="191497"/>
    <lineage>
        <taxon>Bacteria</taxon>
        <taxon>Bacillati</taxon>
        <taxon>Actinomycetota</taxon>
        <taxon>Actinomycetes</taxon>
        <taxon>Micrococcales</taxon>
        <taxon>Microbacteriaceae</taxon>
        <taxon>Rhodoglobus</taxon>
    </lineage>
</organism>
<gene>
    <name evidence="2" type="ORF">GCM10009655_19790</name>
</gene>
<dbReference type="Gene3D" id="1.10.10.10">
    <property type="entry name" value="Winged helix-like DNA-binding domain superfamily/Winged helix DNA-binding domain"/>
    <property type="match status" value="1"/>
</dbReference>
<dbReference type="Pfam" id="PF04545">
    <property type="entry name" value="Sigma70_r4"/>
    <property type="match status" value="1"/>
</dbReference>